<gene>
    <name evidence="1" type="ORF">PDIGIT_LOCUS15722</name>
</gene>
<protein>
    <recommendedName>
        <fullName evidence="3">F-box domain-containing protein</fullName>
    </recommendedName>
</protein>
<name>A0A9W4XSD7_9PLEO</name>
<keyword evidence="2" id="KW-1185">Reference proteome</keyword>
<accession>A0A9W4XSD7</accession>
<sequence length="476" mass="54497">MMNDELTSTTTTSKTSVSGLESLPDEILLSIVEIIDDPDDETGGVAKPLLALTQTCIRLRSIARAEHYAVVFIHDARDVIRLYRWFEDNPEDWLLVRRLVCYWREVSQASIRKGFAYLLSQMKNLQSLSLGIYGRKGPHPRKIPIDQRFRDRFGAYELAYSTDQVEAVPPTLPPVEERRCMIETCFEMLEKVNDPSTTEEYLLDLNSMEYQGSYLPSPVLNAVLGSRTLTCMMFYDTFIPIDSVSSEFQFTSPLQTLELINCKMNQSTLTTLLARPKALRKLSVLEGFRKGEDPNEVYWSKSLTVFVSAVEQQSHSLELLSHDIDMRYQEYENIPTGNATKGFSNFYNLRTLELHHLSALRSCISKEGFAPPSLRKYTIEEDLWNCDANKVFKHIMAALEEAIGLTRSKSLKTLDMSLLSISVSPSEVEQEWSQKAFKLVQALNRLGVSVRIEDSEKHELIDWKDDLDWKKCFLGH</sequence>
<dbReference type="Proteomes" id="UP001152607">
    <property type="component" value="Unassembled WGS sequence"/>
</dbReference>
<dbReference type="OrthoDB" id="2522477at2759"/>
<reference evidence="1" key="1">
    <citation type="submission" date="2023-01" db="EMBL/GenBank/DDBJ databases">
        <authorList>
            <person name="Van Ghelder C."/>
            <person name="Rancurel C."/>
        </authorList>
    </citation>
    <scope>NUCLEOTIDE SEQUENCE</scope>
    <source>
        <strain evidence="1">CNCM I-4278</strain>
    </source>
</reference>
<proteinExistence type="predicted"/>
<dbReference type="SUPFAM" id="SSF52047">
    <property type="entry name" value="RNI-like"/>
    <property type="match status" value="1"/>
</dbReference>
<evidence type="ECO:0000313" key="1">
    <source>
        <dbReference type="EMBL" id="CAI6342514.1"/>
    </source>
</evidence>
<comment type="caution">
    <text evidence="1">The sequence shown here is derived from an EMBL/GenBank/DDBJ whole genome shotgun (WGS) entry which is preliminary data.</text>
</comment>
<evidence type="ECO:0008006" key="3">
    <source>
        <dbReference type="Google" id="ProtNLM"/>
    </source>
</evidence>
<dbReference type="AlphaFoldDB" id="A0A9W4XSD7"/>
<organism evidence="1 2">
    <name type="scientific">Periconia digitata</name>
    <dbReference type="NCBI Taxonomy" id="1303443"/>
    <lineage>
        <taxon>Eukaryota</taxon>
        <taxon>Fungi</taxon>
        <taxon>Dikarya</taxon>
        <taxon>Ascomycota</taxon>
        <taxon>Pezizomycotina</taxon>
        <taxon>Dothideomycetes</taxon>
        <taxon>Pleosporomycetidae</taxon>
        <taxon>Pleosporales</taxon>
        <taxon>Massarineae</taxon>
        <taxon>Periconiaceae</taxon>
        <taxon>Periconia</taxon>
    </lineage>
</organism>
<dbReference type="EMBL" id="CAOQHR010000013">
    <property type="protein sequence ID" value="CAI6342514.1"/>
    <property type="molecule type" value="Genomic_DNA"/>
</dbReference>
<evidence type="ECO:0000313" key="2">
    <source>
        <dbReference type="Proteomes" id="UP001152607"/>
    </source>
</evidence>